<dbReference type="Pfam" id="PF00512">
    <property type="entry name" value="HisKA"/>
    <property type="match status" value="1"/>
</dbReference>
<accession>A0ABR8Q3A4</accession>
<evidence type="ECO:0000256" key="1">
    <source>
        <dbReference type="ARBA" id="ARBA00000085"/>
    </source>
</evidence>
<dbReference type="SUPFAM" id="SSF47384">
    <property type="entry name" value="Homodimeric domain of signal transducing histidine kinase"/>
    <property type="match status" value="1"/>
</dbReference>
<feature type="transmembrane region" description="Helical" evidence="8">
    <location>
        <begin position="68"/>
        <end position="92"/>
    </location>
</feature>
<dbReference type="Gene3D" id="3.30.565.10">
    <property type="entry name" value="Histidine kinase-like ATPase, C-terminal domain"/>
    <property type="match status" value="1"/>
</dbReference>
<evidence type="ECO:0000259" key="9">
    <source>
        <dbReference type="PROSITE" id="PS50109"/>
    </source>
</evidence>
<feature type="transmembrane region" description="Helical" evidence="8">
    <location>
        <begin position="118"/>
        <end position="135"/>
    </location>
</feature>
<dbReference type="PROSITE" id="PS50109">
    <property type="entry name" value="HIS_KIN"/>
    <property type="match status" value="1"/>
</dbReference>
<dbReference type="EC" id="2.7.13.3" evidence="3"/>
<keyword evidence="5" id="KW-0808">Transferase</keyword>
<evidence type="ECO:0000256" key="7">
    <source>
        <dbReference type="ARBA" id="ARBA00023012"/>
    </source>
</evidence>
<reference evidence="10 11" key="1">
    <citation type="submission" date="2020-08" db="EMBL/GenBank/DDBJ databases">
        <title>A Genomic Blueprint of the Chicken Gut Microbiome.</title>
        <authorList>
            <person name="Gilroy R."/>
            <person name="Ravi A."/>
            <person name="Getino M."/>
            <person name="Pursley I."/>
            <person name="Horton D.L."/>
            <person name="Alikhan N.-F."/>
            <person name="Baker D."/>
            <person name="Gharbi K."/>
            <person name="Hall N."/>
            <person name="Watson M."/>
            <person name="Adriaenssens E.M."/>
            <person name="Foster-Nyarko E."/>
            <person name="Jarju S."/>
            <person name="Secka A."/>
            <person name="Antonio M."/>
            <person name="Oren A."/>
            <person name="Chaudhuri R."/>
            <person name="La Ragione R.M."/>
            <person name="Hildebrand F."/>
            <person name="Pallen M.J."/>
        </authorList>
    </citation>
    <scope>NUCLEOTIDE SEQUENCE [LARGE SCALE GENOMIC DNA]</scope>
    <source>
        <strain evidence="10 11">Sa3CUN1</strain>
    </source>
</reference>
<gene>
    <name evidence="10" type="ORF">H9660_07085</name>
</gene>
<dbReference type="InterPro" id="IPR050351">
    <property type="entry name" value="BphY/WalK/GraS-like"/>
</dbReference>
<dbReference type="EMBL" id="JACSQZ010000019">
    <property type="protein sequence ID" value="MBD7914908.1"/>
    <property type="molecule type" value="Genomic_DNA"/>
</dbReference>
<dbReference type="RefSeq" id="WP_191749673.1">
    <property type="nucleotide sequence ID" value="NZ_JACSQZ010000019.1"/>
</dbReference>
<dbReference type="SUPFAM" id="SSF55874">
    <property type="entry name" value="ATPase domain of HSP90 chaperone/DNA topoisomerase II/histidine kinase"/>
    <property type="match status" value="1"/>
</dbReference>
<keyword evidence="4" id="KW-0597">Phosphoprotein</keyword>
<dbReference type="Gene3D" id="1.10.287.130">
    <property type="match status" value="1"/>
</dbReference>
<evidence type="ECO:0000256" key="4">
    <source>
        <dbReference type="ARBA" id="ARBA00022553"/>
    </source>
</evidence>
<comment type="catalytic activity">
    <reaction evidence="1">
        <text>ATP + protein L-histidine = ADP + protein N-phospho-L-histidine.</text>
        <dbReference type="EC" id="2.7.13.3"/>
    </reaction>
</comment>
<feature type="transmembrane region" description="Helical" evidence="8">
    <location>
        <begin position="147"/>
        <end position="166"/>
    </location>
</feature>
<keyword evidence="8" id="KW-0812">Transmembrane</keyword>
<dbReference type="PANTHER" id="PTHR45453">
    <property type="entry name" value="PHOSPHATE REGULON SENSOR PROTEIN PHOR"/>
    <property type="match status" value="1"/>
</dbReference>
<sequence length="474" mass="55252">MLLDKVLLKNKIRWLKDYEVKNLILINEKVLLETIIGKTLILINYFVVRKLVNTTGGEFLPNYNTEGPKYIVLLTWIVFSIIVAISLIQIVLKCRIYNKSNMEEYEKKFYKIKVFDRFINLVMYVIFYMIFYQILFQLTMSGIDIKITILVWVIILNLIIATYLYTSLLKNKLIIRTLNLVLDKTIKYLEENNINKIIELLENNKNNYVVFNGLEFNILKKAIYEIISMSKDIEDKEAISNINKIDLITNISHDLRTPLTSVLNYVDFLSQEDVDSECKKEYLDILERKTNRISVLLKDLKDSIIANSNTINLDIKEIDIKEVLNQALLEGNERLIEKKLNINIKLYVNSKEVAIKDKRKLIITGDYNKILRIYQNLISNIIKYSLSPSDVFIVIEYDENKVNKRSNITFINNIKEKINIDAERLLERFIRGDISRSTEGSGLGLDIAKGLTESQGGEFNIEIKEEKFIVSVIL</sequence>
<dbReference type="SMART" id="SM00388">
    <property type="entry name" value="HisKA"/>
    <property type="match status" value="1"/>
</dbReference>
<name>A0ABR8Q3A4_9CLOT</name>
<dbReference type="PANTHER" id="PTHR45453:SF1">
    <property type="entry name" value="PHOSPHATE REGULON SENSOR PROTEIN PHOR"/>
    <property type="match status" value="1"/>
</dbReference>
<dbReference type="InterPro" id="IPR003594">
    <property type="entry name" value="HATPase_dom"/>
</dbReference>
<dbReference type="GO" id="GO:0016301">
    <property type="term" value="F:kinase activity"/>
    <property type="evidence" value="ECO:0007669"/>
    <property type="project" value="UniProtKB-KW"/>
</dbReference>
<dbReference type="SMART" id="SM00387">
    <property type="entry name" value="HATPase_c"/>
    <property type="match status" value="1"/>
</dbReference>
<comment type="caution">
    <text evidence="10">The sequence shown here is derived from an EMBL/GenBank/DDBJ whole genome shotgun (WGS) entry which is preliminary data.</text>
</comment>
<keyword evidence="8" id="KW-1133">Transmembrane helix</keyword>
<organism evidence="10 11">
    <name type="scientific">Clostridium gallinarum</name>
    <dbReference type="NCBI Taxonomy" id="2762246"/>
    <lineage>
        <taxon>Bacteria</taxon>
        <taxon>Bacillati</taxon>
        <taxon>Bacillota</taxon>
        <taxon>Clostridia</taxon>
        <taxon>Eubacteriales</taxon>
        <taxon>Clostridiaceae</taxon>
        <taxon>Clostridium</taxon>
    </lineage>
</organism>
<evidence type="ECO:0000256" key="3">
    <source>
        <dbReference type="ARBA" id="ARBA00012438"/>
    </source>
</evidence>
<comment type="subcellular location">
    <subcellularLocation>
        <location evidence="2">Membrane</location>
    </subcellularLocation>
</comment>
<dbReference type="InterPro" id="IPR036890">
    <property type="entry name" value="HATPase_C_sf"/>
</dbReference>
<keyword evidence="11" id="KW-1185">Reference proteome</keyword>
<evidence type="ECO:0000313" key="10">
    <source>
        <dbReference type="EMBL" id="MBD7914908.1"/>
    </source>
</evidence>
<dbReference type="InterPro" id="IPR005467">
    <property type="entry name" value="His_kinase_dom"/>
</dbReference>
<keyword evidence="7" id="KW-0902">Two-component regulatory system</keyword>
<evidence type="ECO:0000256" key="5">
    <source>
        <dbReference type="ARBA" id="ARBA00022679"/>
    </source>
</evidence>
<dbReference type="CDD" id="cd00082">
    <property type="entry name" value="HisKA"/>
    <property type="match status" value="1"/>
</dbReference>
<evidence type="ECO:0000256" key="8">
    <source>
        <dbReference type="SAM" id="Phobius"/>
    </source>
</evidence>
<dbReference type="Pfam" id="PF02518">
    <property type="entry name" value="HATPase_c"/>
    <property type="match status" value="1"/>
</dbReference>
<evidence type="ECO:0000256" key="6">
    <source>
        <dbReference type="ARBA" id="ARBA00022777"/>
    </source>
</evidence>
<dbReference type="InterPro" id="IPR003661">
    <property type="entry name" value="HisK_dim/P_dom"/>
</dbReference>
<feature type="domain" description="Histidine kinase" evidence="9">
    <location>
        <begin position="250"/>
        <end position="474"/>
    </location>
</feature>
<keyword evidence="6 10" id="KW-0418">Kinase</keyword>
<evidence type="ECO:0000313" key="11">
    <source>
        <dbReference type="Proteomes" id="UP000640335"/>
    </source>
</evidence>
<proteinExistence type="predicted"/>
<dbReference type="InterPro" id="IPR036097">
    <property type="entry name" value="HisK_dim/P_sf"/>
</dbReference>
<dbReference type="Proteomes" id="UP000640335">
    <property type="component" value="Unassembled WGS sequence"/>
</dbReference>
<protein>
    <recommendedName>
        <fullName evidence="3">histidine kinase</fullName>
        <ecNumber evidence="3">2.7.13.3</ecNumber>
    </recommendedName>
</protein>
<evidence type="ECO:0000256" key="2">
    <source>
        <dbReference type="ARBA" id="ARBA00004370"/>
    </source>
</evidence>
<keyword evidence="8" id="KW-0472">Membrane</keyword>